<evidence type="ECO:0000313" key="3">
    <source>
        <dbReference type="Proteomes" id="UP000001593"/>
    </source>
</evidence>
<evidence type="ECO:0000259" key="1">
    <source>
        <dbReference type="Pfam" id="PF20243"/>
    </source>
</evidence>
<dbReference type="EMBL" id="DS476990">
    <property type="protein sequence ID" value="EDO26060.1"/>
    <property type="molecule type" value="Genomic_DNA"/>
</dbReference>
<dbReference type="InterPro" id="IPR046863">
    <property type="entry name" value="MbnP-like_dom"/>
</dbReference>
<evidence type="ECO:0000313" key="2">
    <source>
        <dbReference type="EMBL" id="EDO26060.1"/>
    </source>
</evidence>
<dbReference type="STRING" id="45351.A7TCZ8"/>
<dbReference type="HOGENOM" id="CLU_069557_1_0_1"/>
<proteinExistence type="predicted"/>
<dbReference type="InParanoid" id="A7TCZ8"/>
<dbReference type="AlphaFoldDB" id="A7TCZ8"/>
<protein>
    <recommendedName>
        <fullName evidence="1">Copper-binding protein MbnP-like domain-containing protein</fullName>
    </recommendedName>
</protein>
<sequence>MTFTTLKFYVSNIKLQKADGSWWVEPNSYYLICNSCQDASDKYIMVNDIPAGEYVAMEYTMGVDSIMNVSGAHTGALSFANGMFWDWNTGYIMMKAEGKSPNSPNGNFQLHFGGFQGEYNVVTTKKADLSNNKLSLSNGGTKTVTLRANPAKLWHSSEGLSKVYIIHNEGAVAKQMSSDFYNGIYLKSVE</sequence>
<name>A7TCZ8_NEMVE</name>
<feature type="domain" description="Copper-binding protein MbnP-like" evidence="1">
    <location>
        <begin position="1"/>
        <end position="156"/>
    </location>
</feature>
<accession>A7TCZ8</accession>
<reference evidence="2 3" key="1">
    <citation type="journal article" date="2007" name="Science">
        <title>Sea anemone genome reveals ancestral eumetazoan gene repertoire and genomic organization.</title>
        <authorList>
            <person name="Putnam N.H."/>
            <person name="Srivastava M."/>
            <person name="Hellsten U."/>
            <person name="Dirks B."/>
            <person name="Chapman J."/>
            <person name="Salamov A."/>
            <person name="Terry A."/>
            <person name="Shapiro H."/>
            <person name="Lindquist E."/>
            <person name="Kapitonov V.V."/>
            <person name="Jurka J."/>
            <person name="Genikhovich G."/>
            <person name="Grigoriev I.V."/>
            <person name="Lucas S.M."/>
            <person name="Steele R.E."/>
            <person name="Finnerty J.R."/>
            <person name="Technau U."/>
            <person name="Martindale M.Q."/>
            <person name="Rokhsar D.S."/>
        </authorList>
    </citation>
    <scope>NUCLEOTIDE SEQUENCE [LARGE SCALE GENOMIC DNA]</scope>
    <source>
        <strain evidence="3">CH2 X CH6</strain>
    </source>
</reference>
<gene>
    <name evidence="2" type="ORF">NEMVEDRAFT_v1g225443</name>
</gene>
<dbReference type="Pfam" id="PF20243">
    <property type="entry name" value="MbnP"/>
    <property type="match status" value="1"/>
</dbReference>
<organism evidence="2 3">
    <name type="scientific">Nematostella vectensis</name>
    <name type="common">Starlet sea anemone</name>
    <dbReference type="NCBI Taxonomy" id="45351"/>
    <lineage>
        <taxon>Eukaryota</taxon>
        <taxon>Metazoa</taxon>
        <taxon>Cnidaria</taxon>
        <taxon>Anthozoa</taxon>
        <taxon>Hexacorallia</taxon>
        <taxon>Actiniaria</taxon>
        <taxon>Edwardsiidae</taxon>
        <taxon>Nematostella</taxon>
    </lineage>
</organism>
<keyword evidence="3" id="KW-1185">Reference proteome</keyword>
<dbReference type="Proteomes" id="UP000001593">
    <property type="component" value="Unassembled WGS sequence"/>
</dbReference>